<feature type="binding site" evidence="10">
    <location>
        <position position="160"/>
    </location>
    <ligand>
        <name>Mg(2+)</name>
        <dbReference type="ChEBI" id="CHEBI:18420"/>
        <label>2</label>
    </ligand>
</feature>
<accession>A0ABS9ASD5</accession>
<evidence type="ECO:0000256" key="7">
    <source>
        <dbReference type="ARBA" id="ARBA00022759"/>
    </source>
</evidence>
<evidence type="ECO:0000256" key="10">
    <source>
        <dbReference type="HAMAP-Rule" id="MF_00042"/>
    </source>
</evidence>
<dbReference type="EC" id="3.1.26.4" evidence="4 10"/>
<name>A0ABS9ASD5_9GAMM</name>
<keyword evidence="14" id="KW-1185">Reference proteome</keyword>
<evidence type="ECO:0000256" key="8">
    <source>
        <dbReference type="ARBA" id="ARBA00022801"/>
    </source>
</evidence>
<gene>
    <name evidence="10 13" type="primary">rnhA</name>
    <name evidence="13" type="ORF">HOP59_11080</name>
</gene>
<keyword evidence="5 10" id="KW-0540">Nuclease</keyword>
<evidence type="ECO:0000256" key="9">
    <source>
        <dbReference type="ARBA" id="ARBA00022842"/>
    </source>
</evidence>
<dbReference type="InterPro" id="IPR022892">
    <property type="entry name" value="RNaseHI"/>
</dbReference>
<dbReference type="Gene3D" id="3.30.420.10">
    <property type="entry name" value="Ribonuclease H-like superfamily/Ribonuclease H"/>
    <property type="match status" value="1"/>
</dbReference>
<evidence type="ECO:0000256" key="1">
    <source>
        <dbReference type="ARBA" id="ARBA00000077"/>
    </source>
</evidence>
<evidence type="ECO:0000256" key="2">
    <source>
        <dbReference type="ARBA" id="ARBA00005300"/>
    </source>
</evidence>
<dbReference type="Pfam" id="PF00075">
    <property type="entry name" value="RNase_H"/>
    <property type="match status" value="1"/>
</dbReference>
<keyword evidence="9 10" id="KW-0460">Magnesium</keyword>
<organism evidence="13 14">
    <name type="scientific">Billgrantia aerodenitrificans</name>
    <dbReference type="NCBI Taxonomy" id="2733483"/>
    <lineage>
        <taxon>Bacteria</taxon>
        <taxon>Pseudomonadati</taxon>
        <taxon>Pseudomonadota</taxon>
        <taxon>Gammaproteobacteria</taxon>
        <taxon>Oceanospirillales</taxon>
        <taxon>Halomonadaceae</taxon>
        <taxon>Billgrantia</taxon>
    </lineage>
</organism>
<feature type="domain" description="RNase H type-1" evidence="12">
    <location>
        <begin position="27"/>
        <end position="168"/>
    </location>
</feature>
<dbReference type="SUPFAM" id="SSF53098">
    <property type="entry name" value="Ribonuclease H-like"/>
    <property type="match status" value="1"/>
</dbReference>
<dbReference type="InterPro" id="IPR050092">
    <property type="entry name" value="RNase_H"/>
</dbReference>
<comment type="catalytic activity">
    <reaction evidence="1 10">
        <text>Endonucleolytic cleavage to 5'-phosphomonoester.</text>
        <dbReference type="EC" id="3.1.26.4"/>
    </reaction>
</comment>
<dbReference type="EMBL" id="JABFTV010000005">
    <property type="protein sequence ID" value="MCE8024675.1"/>
    <property type="molecule type" value="Genomic_DNA"/>
</dbReference>
<dbReference type="PANTHER" id="PTHR10642:SF26">
    <property type="entry name" value="RIBONUCLEASE H1"/>
    <property type="match status" value="1"/>
</dbReference>
<evidence type="ECO:0000256" key="5">
    <source>
        <dbReference type="ARBA" id="ARBA00022722"/>
    </source>
</evidence>
<comment type="cofactor">
    <cofactor evidence="10">
        <name>Mg(2+)</name>
        <dbReference type="ChEBI" id="CHEBI:18420"/>
    </cofactor>
    <text evidence="10">Binds 1 Mg(2+) ion per subunit. May bind a second metal ion at a regulatory site, or after substrate binding.</text>
</comment>
<proteinExistence type="inferred from homology"/>
<evidence type="ECO:0000259" key="12">
    <source>
        <dbReference type="PROSITE" id="PS50879"/>
    </source>
</evidence>
<dbReference type="InterPro" id="IPR012337">
    <property type="entry name" value="RNaseH-like_sf"/>
</dbReference>
<reference evidence="13 14" key="1">
    <citation type="journal article" date="2021" name="Front. Microbiol.">
        <title>Aerobic Denitrification and Heterotrophic Sulfur Oxidation in the Genus Halomonas Revealed by Six Novel Species Characterizations and Genome-Based Analysis.</title>
        <authorList>
            <person name="Wang L."/>
            <person name="Shao Z."/>
        </authorList>
    </citation>
    <scope>NUCLEOTIDE SEQUENCE [LARGE SCALE GENOMIC DNA]</scope>
    <source>
        <strain evidence="13 14">MCCC 1A11058</strain>
    </source>
</reference>
<feature type="binding site" evidence="10">
    <location>
        <position position="36"/>
    </location>
    <ligand>
        <name>Mg(2+)</name>
        <dbReference type="ChEBI" id="CHEBI:18420"/>
        <label>2</label>
    </ligand>
</feature>
<comment type="subunit">
    <text evidence="3 10">Monomer.</text>
</comment>
<keyword evidence="8 10" id="KW-0378">Hydrolase</keyword>
<comment type="similarity">
    <text evidence="2 10">Belongs to the RNase H family.</text>
</comment>
<feature type="binding site" evidence="10">
    <location>
        <position position="74"/>
    </location>
    <ligand>
        <name>Mg(2+)</name>
        <dbReference type="ChEBI" id="CHEBI:18420"/>
        <label>1</label>
    </ligand>
</feature>
<evidence type="ECO:0000256" key="3">
    <source>
        <dbReference type="ARBA" id="ARBA00011245"/>
    </source>
</evidence>
<dbReference type="NCBIfam" id="NF001236">
    <property type="entry name" value="PRK00203.1"/>
    <property type="match status" value="1"/>
</dbReference>
<keyword evidence="6 10" id="KW-0479">Metal-binding</keyword>
<evidence type="ECO:0000256" key="4">
    <source>
        <dbReference type="ARBA" id="ARBA00012180"/>
    </source>
</evidence>
<dbReference type="Proteomes" id="UP001320272">
    <property type="component" value="Unassembled WGS sequence"/>
</dbReference>
<comment type="subcellular location">
    <subcellularLocation>
        <location evidence="10">Cytoplasm</location>
    </subcellularLocation>
</comment>
<feature type="binding site" evidence="10">
    <location>
        <position position="36"/>
    </location>
    <ligand>
        <name>Mg(2+)</name>
        <dbReference type="ChEBI" id="CHEBI:18420"/>
        <label>1</label>
    </ligand>
</feature>
<comment type="function">
    <text evidence="10">Endonuclease that specifically degrades the RNA of RNA-DNA hybrids.</text>
</comment>
<evidence type="ECO:0000313" key="13">
    <source>
        <dbReference type="EMBL" id="MCE8024675.1"/>
    </source>
</evidence>
<feature type="compositionally biased region" description="Basic and acidic residues" evidence="11">
    <location>
        <begin position="1"/>
        <end position="12"/>
    </location>
</feature>
<keyword evidence="10" id="KW-0963">Cytoplasm</keyword>
<evidence type="ECO:0000256" key="6">
    <source>
        <dbReference type="ARBA" id="ARBA00022723"/>
    </source>
</evidence>
<dbReference type="PROSITE" id="PS50879">
    <property type="entry name" value="RNASE_H_1"/>
    <property type="match status" value="1"/>
</dbReference>
<dbReference type="InterPro" id="IPR036397">
    <property type="entry name" value="RNaseH_sf"/>
</dbReference>
<dbReference type="PANTHER" id="PTHR10642">
    <property type="entry name" value="RIBONUCLEASE H1"/>
    <property type="match status" value="1"/>
</dbReference>
<dbReference type="InterPro" id="IPR002156">
    <property type="entry name" value="RNaseH_domain"/>
</dbReference>
<evidence type="ECO:0000313" key="14">
    <source>
        <dbReference type="Proteomes" id="UP001320272"/>
    </source>
</evidence>
<keyword evidence="7 10" id="KW-0255">Endonuclease</keyword>
<dbReference type="HAMAP" id="MF_00042">
    <property type="entry name" value="RNase_H"/>
    <property type="match status" value="1"/>
</dbReference>
<feature type="region of interest" description="Disordered" evidence="11">
    <location>
        <begin position="1"/>
        <end position="50"/>
    </location>
</feature>
<protein>
    <recommendedName>
        <fullName evidence="4 10">Ribonuclease H</fullName>
        <shortName evidence="10">RNase H</shortName>
        <ecNumber evidence="4 10">3.1.26.4</ecNumber>
    </recommendedName>
</protein>
<feature type="binding site" evidence="10">
    <location>
        <position position="96"/>
    </location>
    <ligand>
        <name>Mg(2+)</name>
        <dbReference type="ChEBI" id="CHEBI:18420"/>
        <label>1</label>
    </ligand>
</feature>
<sequence length="183" mass="20805">MRRVSEVPRRNQVEGPPKLSDSERDQPLPSVTIHTDGACRGNPGPGGWGAVLESGSHEKTLNGFEANTTNNRMELMAAIMALRTLKRPCEVELWTDSEYLRLGITEWIHGWMKRNWKTANRQPVKNAELWRELLEETRRHRIHWHWVKGHSGHPGNERADALANAAIDAHRTSSKPTITQPES</sequence>
<dbReference type="GO" id="GO:0004523">
    <property type="term" value="F:RNA-DNA hybrid ribonuclease activity"/>
    <property type="evidence" value="ECO:0007669"/>
    <property type="project" value="UniProtKB-EC"/>
</dbReference>
<evidence type="ECO:0000256" key="11">
    <source>
        <dbReference type="SAM" id="MobiDB-lite"/>
    </source>
</evidence>
<dbReference type="CDD" id="cd09278">
    <property type="entry name" value="RNase_HI_prokaryote_like"/>
    <property type="match status" value="1"/>
</dbReference>
<comment type="caution">
    <text evidence="13">The sequence shown here is derived from an EMBL/GenBank/DDBJ whole genome shotgun (WGS) entry which is preliminary data.</text>
</comment>